<organism evidence="1">
    <name type="scientific">Eutreptiella gymnastica</name>
    <dbReference type="NCBI Taxonomy" id="73025"/>
    <lineage>
        <taxon>Eukaryota</taxon>
        <taxon>Discoba</taxon>
        <taxon>Euglenozoa</taxon>
        <taxon>Euglenida</taxon>
        <taxon>Spirocuta</taxon>
        <taxon>Euglenophyceae</taxon>
        <taxon>Eutreptiales</taxon>
        <taxon>Eutreptiaceae</taxon>
        <taxon>Eutreptiella</taxon>
    </lineage>
</organism>
<dbReference type="AlphaFoldDB" id="A0A7S1HWP3"/>
<dbReference type="EMBL" id="HBGA01011244">
    <property type="protein sequence ID" value="CAD8993208.1"/>
    <property type="molecule type" value="Transcribed_RNA"/>
</dbReference>
<accession>A0A7S1HWP3</accession>
<proteinExistence type="predicted"/>
<protein>
    <submittedName>
        <fullName evidence="1">Uncharacterized protein</fullName>
    </submittedName>
</protein>
<gene>
    <name evidence="1" type="ORF">EGYM00392_LOCUS4258</name>
</gene>
<reference evidence="1" key="1">
    <citation type="submission" date="2021-01" db="EMBL/GenBank/DDBJ databases">
        <authorList>
            <person name="Corre E."/>
            <person name="Pelletier E."/>
            <person name="Niang G."/>
            <person name="Scheremetjew M."/>
            <person name="Finn R."/>
            <person name="Kale V."/>
            <person name="Holt S."/>
            <person name="Cochrane G."/>
            <person name="Meng A."/>
            <person name="Brown T."/>
            <person name="Cohen L."/>
        </authorList>
    </citation>
    <scope>NUCLEOTIDE SEQUENCE</scope>
    <source>
        <strain evidence="1">NIES-381</strain>
    </source>
</reference>
<name>A0A7S1HWP3_9EUGL</name>
<sequence length="137" mass="15204">MRTERRNTLVQNSKLVMGLDHQGESTVAVGGLPAEKVLRFGLCPLRYDFWRQTHTVGFAPIQIRVISIRCARNMDIRLTKASPHVALVDAFCGWDHQTPTVLAPEQSAGVFGDHRPFFANCGPSWSALNSASELWGN</sequence>
<evidence type="ECO:0000313" key="1">
    <source>
        <dbReference type="EMBL" id="CAD8993208.1"/>
    </source>
</evidence>